<dbReference type="SUPFAM" id="SSF100895">
    <property type="entry name" value="Kazal-type serine protease inhibitors"/>
    <property type="match status" value="1"/>
</dbReference>
<comment type="caution">
    <text evidence="5">The sequence shown here is derived from an EMBL/GenBank/DDBJ whole genome shotgun (WGS) entry which is preliminary data.</text>
</comment>
<sequence>MVAVITHAAPKYESANPKDQCLIACTKEYKPVCGTDYNTYSNHCMFGIGQCRNPKLQLLWPGTCTD</sequence>
<evidence type="ECO:0000313" key="6">
    <source>
        <dbReference type="Proteomes" id="UP001292094"/>
    </source>
</evidence>
<accession>A0AAE1QAB0</accession>
<proteinExistence type="predicted"/>
<feature type="domain" description="Kazal-like" evidence="4">
    <location>
        <begin position="15"/>
        <end position="66"/>
    </location>
</feature>
<dbReference type="Gene3D" id="3.30.60.30">
    <property type="match status" value="1"/>
</dbReference>
<dbReference type="InterPro" id="IPR036058">
    <property type="entry name" value="Kazal_dom_sf"/>
</dbReference>
<evidence type="ECO:0000256" key="2">
    <source>
        <dbReference type="ARBA" id="ARBA00022900"/>
    </source>
</evidence>
<dbReference type="SMART" id="SM00280">
    <property type="entry name" value="KAZAL"/>
    <property type="match status" value="1"/>
</dbReference>
<dbReference type="InterPro" id="IPR002350">
    <property type="entry name" value="Kazal_dom"/>
</dbReference>
<keyword evidence="6" id="KW-1185">Reference proteome</keyword>
<evidence type="ECO:0000313" key="5">
    <source>
        <dbReference type="EMBL" id="KAK4322480.1"/>
    </source>
</evidence>
<dbReference type="GO" id="GO:0005576">
    <property type="term" value="C:extracellular region"/>
    <property type="evidence" value="ECO:0007669"/>
    <property type="project" value="TreeGrafter"/>
</dbReference>
<dbReference type="InterPro" id="IPR050653">
    <property type="entry name" value="Prot_Inhib_GrowthFact_Antg"/>
</dbReference>
<reference evidence="5" key="1">
    <citation type="submission" date="2023-11" db="EMBL/GenBank/DDBJ databases">
        <title>Genome assemblies of two species of porcelain crab, Petrolisthes cinctipes and Petrolisthes manimaculis (Anomura: Porcellanidae).</title>
        <authorList>
            <person name="Angst P."/>
        </authorList>
    </citation>
    <scope>NUCLEOTIDE SEQUENCE</scope>
    <source>
        <strain evidence="5">PB745_02</strain>
        <tissue evidence="5">Gill</tissue>
    </source>
</reference>
<dbReference type="Proteomes" id="UP001292094">
    <property type="component" value="Unassembled WGS sequence"/>
</dbReference>
<dbReference type="PANTHER" id="PTHR10913">
    <property type="entry name" value="FOLLISTATIN-RELATED"/>
    <property type="match status" value="1"/>
</dbReference>
<dbReference type="EMBL" id="JAWZYT010000517">
    <property type="protein sequence ID" value="KAK4322480.1"/>
    <property type="molecule type" value="Genomic_DNA"/>
</dbReference>
<organism evidence="5 6">
    <name type="scientific">Petrolisthes manimaculis</name>
    <dbReference type="NCBI Taxonomy" id="1843537"/>
    <lineage>
        <taxon>Eukaryota</taxon>
        <taxon>Metazoa</taxon>
        <taxon>Ecdysozoa</taxon>
        <taxon>Arthropoda</taxon>
        <taxon>Crustacea</taxon>
        <taxon>Multicrustacea</taxon>
        <taxon>Malacostraca</taxon>
        <taxon>Eumalacostraca</taxon>
        <taxon>Eucarida</taxon>
        <taxon>Decapoda</taxon>
        <taxon>Pleocyemata</taxon>
        <taxon>Anomura</taxon>
        <taxon>Galatheoidea</taxon>
        <taxon>Porcellanidae</taxon>
        <taxon>Petrolisthes</taxon>
    </lineage>
</organism>
<evidence type="ECO:0000256" key="1">
    <source>
        <dbReference type="ARBA" id="ARBA00022690"/>
    </source>
</evidence>
<protein>
    <recommendedName>
        <fullName evidence="4">Kazal-like domain-containing protein</fullName>
    </recommendedName>
</protein>
<dbReference type="PANTHER" id="PTHR10913:SF45">
    <property type="entry name" value="FOLLISTATIN, ISOFORM A-RELATED"/>
    <property type="match status" value="1"/>
</dbReference>
<name>A0AAE1QAB0_9EUCA</name>
<keyword evidence="2" id="KW-0722">Serine protease inhibitor</keyword>
<gene>
    <name evidence="5" type="ORF">Pmani_006820</name>
</gene>
<keyword evidence="3" id="KW-1015">Disulfide bond</keyword>
<evidence type="ECO:0000256" key="3">
    <source>
        <dbReference type="ARBA" id="ARBA00023157"/>
    </source>
</evidence>
<dbReference type="Pfam" id="PF00050">
    <property type="entry name" value="Kazal_1"/>
    <property type="match status" value="1"/>
</dbReference>
<dbReference type="PROSITE" id="PS51465">
    <property type="entry name" value="KAZAL_2"/>
    <property type="match status" value="1"/>
</dbReference>
<evidence type="ECO:0000259" key="4">
    <source>
        <dbReference type="PROSITE" id="PS51465"/>
    </source>
</evidence>
<keyword evidence="1" id="KW-0646">Protease inhibitor</keyword>
<dbReference type="AlphaFoldDB" id="A0AAE1QAB0"/>